<dbReference type="EMBL" id="JAUOPG010000006">
    <property type="protein sequence ID" value="MDO6454040.1"/>
    <property type="molecule type" value="Genomic_DNA"/>
</dbReference>
<evidence type="ECO:0000256" key="1">
    <source>
        <dbReference type="SAM" id="Coils"/>
    </source>
</evidence>
<sequence length="362" mass="42158">MVKDDVYRYADSLWIKGDLPTPELIDAEFSIGLEQATSLLSSWRSSLHERISFSRDTMMVPDVPDSLNMAFTRVWQQAVEEANNRISFEHKSVGTSLEEARRISDDTVHEMQSRQLELEGRIRTQNGKVEELTSQCKSLEAEINVLKSSLAAETNQRKQEEQLRSNVEHDLAVLRKTHDDSKRTFDQRIKDEQRRALDQVGKSDADIRYYRNALEKLRDEVGKKESALTKEIHDLKAEVAKRDVKTETFRNQIKSQEEELKLLKQDATQQSRELARVNAALLGETNKAKRFEDKVREVEAEIKRINQKHVNTTTDWSRRENALRAQLKEREDELMRVQSRSASLEKRVITQDEEIRRLNARL</sequence>
<evidence type="ECO:0000313" key="4">
    <source>
        <dbReference type="Proteomes" id="UP001169862"/>
    </source>
</evidence>
<gene>
    <name evidence="2" type="ORF">Q4490_10730</name>
    <name evidence="3" type="ORF">Q8W30_14315</name>
</gene>
<keyword evidence="1" id="KW-0175">Coiled coil</keyword>
<accession>A0AAW7XJ16</accession>
<dbReference type="Proteomes" id="UP001177341">
    <property type="component" value="Unassembled WGS sequence"/>
</dbReference>
<proteinExistence type="predicted"/>
<feature type="coiled-coil region" evidence="1">
    <location>
        <begin position="246"/>
        <end position="361"/>
    </location>
</feature>
<name>A0AAW7XJ16_9GAMM</name>
<evidence type="ECO:0000313" key="5">
    <source>
        <dbReference type="Proteomes" id="UP001177341"/>
    </source>
</evidence>
<evidence type="ECO:0000313" key="2">
    <source>
        <dbReference type="EMBL" id="MDO6454040.1"/>
    </source>
</evidence>
<keyword evidence="5" id="KW-1185">Reference proteome</keyword>
<comment type="caution">
    <text evidence="2">The sequence shown here is derived from an EMBL/GenBank/DDBJ whole genome shotgun (WGS) entry which is preliminary data.</text>
</comment>
<organism evidence="2 4">
    <name type="scientific">Neptunomonas phycophila</name>
    <dbReference type="NCBI Taxonomy" id="1572645"/>
    <lineage>
        <taxon>Bacteria</taxon>
        <taxon>Pseudomonadati</taxon>
        <taxon>Pseudomonadota</taxon>
        <taxon>Gammaproteobacteria</taxon>
        <taxon>Oceanospirillales</taxon>
        <taxon>Oceanospirillaceae</taxon>
        <taxon>Neptunomonas</taxon>
    </lineage>
</organism>
<evidence type="ECO:0000313" key="3">
    <source>
        <dbReference type="EMBL" id="MDP2523745.1"/>
    </source>
</evidence>
<feature type="coiled-coil region" evidence="1">
    <location>
        <begin position="122"/>
        <end position="170"/>
    </location>
</feature>
<dbReference type="EMBL" id="JAUYVO010000010">
    <property type="protein sequence ID" value="MDP2523745.1"/>
    <property type="molecule type" value="Genomic_DNA"/>
</dbReference>
<dbReference type="AlphaFoldDB" id="A0AAW7XJ16"/>
<evidence type="ECO:0008006" key="6">
    <source>
        <dbReference type="Google" id="ProtNLM"/>
    </source>
</evidence>
<reference evidence="2" key="1">
    <citation type="submission" date="2023-07" db="EMBL/GenBank/DDBJ databases">
        <title>Genome content predicts the carbon catabolic preferences of heterotrophic bacteria.</title>
        <authorList>
            <person name="Gralka M."/>
        </authorList>
    </citation>
    <scope>NUCLEOTIDE SEQUENCE</scope>
    <source>
        <strain evidence="3">5G01</strain>
        <strain evidence="2">I2M16</strain>
    </source>
</reference>
<dbReference type="RefSeq" id="WP_075172033.1">
    <property type="nucleotide sequence ID" value="NZ_CAXHZV010000009.1"/>
</dbReference>
<dbReference type="Proteomes" id="UP001169862">
    <property type="component" value="Unassembled WGS sequence"/>
</dbReference>
<protein>
    <recommendedName>
        <fullName evidence="6">KfrA N-terminal DNA-binding domain-containing protein</fullName>
    </recommendedName>
</protein>